<comment type="caution">
    <text evidence="4">The sequence shown here is derived from an EMBL/GenBank/DDBJ whole genome shotgun (WGS) entry which is preliminary data.</text>
</comment>
<feature type="domain" description="RAP" evidence="3">
    <location>
        <begin position="621"/>
        <end position="679"/>
    </location>
</feature>
<evidence type="ECO:0000313" key="4">
    <source>
        <dbReference type="EMBL" id="KAF5912199.1"/>
    </source>
</evidence>
<dbReference type="Proteomes" id="UP000551758">
    <property type="component" value="Unassembled WGS sequence"/>
</dbReference>
<dbReference type="AlphaFoldDB" id="A0A7J7E8Z7"/>
<dbReference type="Pfam" id="PF08368">
    <property type="entry name" value="FAST_2"/>
    <property type="match status" value="1"/>
</dbReference>
<dbReference type="GO" id="GO:0005759">
    <property type="term" value="C:mitochondrial matrix"/>
    <property type="evidence" value="ECO:0007669"/>
    <property type="project" value="TreeGrafter"/>
</dbReference>
<keyword evidence="2" id="KW-0496">Mitochondrion</keyword>
<dbReference type="GO" id="GO:0003723">
    <property type="term" value="F:RNA binding"/>
    <property type="evidence" value="ECO:0007669"/>
    <property type="project" value="TreeGrafter"/>
</dbReference>
<organism evidence="4 5">
    <name type="scientific">Diceros bicornis minor</name>
    <name type="common">South-central black rhinoceros</name>
    <dbReference type="NCBI Taxonomy" id="77932"/>
    <lineage>
        <taxon>Eukaryota</taxon>
        <taxon>Metazoa</taxon>
        <taxon>Chordata</taxon>
        <taxon>Craniata</taxon>
        <taxon>Vertebrata</taxon>
        <taxon>Euteleostomi</taxon>
        <taxon>Mammalia</taxon>
        <taxon>Eutheria</taxon>
        <taxon>Laurasiatheria</taxon>
        <taxon>Perissodactyla</taxon>
        <taxon>Rhinocerotidae</taxon>
        <taxon>Diceros</taxon>
    </lineage>
</organism>
<evidence type="ECO:0000259" key="3">
    <source>
        <dbReference type="PROSITE" id="PS51286"/>
    </source>
</evidence>
<dbReference type="Pfam" id="PF08373">
    <property type="entry name" value="RAP"/>
    <property type="match status" value="1"/>
</dbReference>
<dbReference type="PANTHER" id="PTHR21228:SF9">
    <property type="entry name" value="FAST KINASE DOMAIN-CONTAINING PROTEIN 3, MITOCHONDRIAL"/>
    <property type="match status" value="1"/>
</dbReference>
<dbReference type="PANTHER" id="PTHR21228">
    <property type="entry name" value="FAST LEU-RICH DOMAIN-CONTAINING"/>
    <property type="match status" value="1"/>
</dbReference>
<dbReference type="InterPro" id="IPR050870">
    <property type="entry name" value="FAST_kinase"/>
</dbReference>
<dbReference type="InterPro" id="IPR013584">
    <property type="entry name" value="RAP"/>
</dbReference>
<dbReference type="GO" id="GO:0000963">
    <property type="term" value="P:mitochondrial RNA processing"/>
    <property type="evidence" value="ECO:0007669"/>
    <property type="project" value="TreeGrafter"/>
</dbReference>
<proteinExistence type="predicted"/>
<accession>A0A7J7E8Z7</accession>
<dbReference type="EMBL" id="JACDTQ010003868">
    <property type="protein sequence ID" value="KAF5912199.1"/>
    <property type="molecule type" value="Genomic_DNA"/>
</dbReference>
<dbReference type="InterPro" id="IPR013579">
    <property type="entry name" value="FAST_2"/>
</dbReference>
<dbReference type="Pfam" id="PF06743">
    <property type="entry name" value="FAST_1"/>
    <property type="match status" value="1"/>
</dbReference>
<dbReference type="InterPro" id="IPR010622">
    <property type="entry name" value="FAST_Leu-rich"/>
</dbReference>
<dbReference type="SMART" id="SM00952">
    <property type="entry name" value="RAP"/>
    <property type="match status" value="1"/>
</dbReference>
<keyword evidence="5" id="KW-1185">Reference proteome</keyword>
<comment type="subcellular location">
    <subcellularLocation>
        <location evidence="1">Mitochondrion</location>
    </subcellularLocation>
</comment>
<dbReference type="GO" id="GO:0044528">
    <property type="term" value="P:regulation of mitochondrial mRNA stability"/>
    <property type="evidence" value="ECO:0007669"/>
    <property type="project" value="InterPro"/>
</dbReference>
<sequence>MRTTSSLPQGSRELRISSGLQIKRNRESDGMALITLRRNLCHLSDFRIHGALAALKNQPVNHVHKVVREHLCPWFCSLQPEPFRVRFHHACCKKFHSENGNDLHSAGEPVFSQVHDWDRLEQNLKNVDEQIFYRRLNNFTSSEELLHFISTLQTLPDTMAAGALKRICEVERKDGDQRLPKEILENSVFQALCIQFEQEPSNLSNTGLVTALQALTLLYVDPQSSLLLNLLAECQRRLQRGDLEVHSLCVLGESLIKLQGPGCAALELVICQLQGEKLEKFTPGGIVALYRILQACPEKVDQHQTFLNKINNFSLSIVSNLSPTLISQMLTALVVLDQTQALPLFIKLGKCVVRHIPHFTNEELVKVLEAFIYFGHNDRFFTKALEQHVASLCLTLDPEVVSKVMEYCGRKLILSIPILDAVAETFVCQSEKFSPSQISELIEPFGKLNYLPRNASALFRKLENMVLAHFNYFPPKTLLKLLHSCSLIECHPVNFMAKIFSPYFLQQLQGDESYLDRLSLAQLTQLFLTSILECPFYKGPKLLPKYQVKSFLTPCCSLETPVDFQLYKSVKTGLIDLLGARVYFASKVLTPYRYTIDVEIKLDEEGFVLPFTVDEDVHKRVALCVDGPKRFCLNSQHLLGKEAIKQRHLRLLGYQVVQIPYYEIEMLKSRLELVEYLQRKLFSQNAGVRRIIDIFIHQN</sequence>
<gene>
    <name evidence="4" type="ORF">HPG69_003475</name>
</gene>
<evidence type="ECO:0000313" key="5">
    <source>
        <dbReference type="Proteomes" id="UP000551758"/>
    </source>
</evidence>
<reference evidence="4 5" key="1">
    <citation type="journal article" date="2020" name="Mol. Biol. Evol.">
        <title>Interspecific Gene Flow and the Evolution of Specialization in Black and White Rhinoceros.</title>
        <authorList>
            <person name="Moodley Y."/>
            <person name="Westbury M.V."/>
            <person name="Russo I.M."/>
            <person name="Gopalakrishnan S."/>
            <person name="Rakotoarivelo A."/>
            <person name="Olsen R.A."/>
            <person name="Prost S."/>
            <person name="Tunstall T."/>
            <person name="Ryder O.A."/>
            <person name="Dalen L."/>
            <person name="Bruford M.W."/>
        </authorList>
    </citation>
    <scope>NUCLEOTIDE SEQUENCE [LARGE SCALE GENOMIC DNA]</scope>
    <source>
        <strain evidence="4">SBR-YM</strain>
        <tissue evidence="4">Skin</tissue>
    </source>
</reference>
<dbReference type="GO" id="GO:0035770">
    <property type="term" value="C:ribonucleoprotein granule"/>
    <property type="evidence" value="ECO:0007669"/>
    <property type="project" value="TreeGrafter"/>
</dbReference>
<protein>
    <recommendedName>
        <fullName evidence="3">RAP domain-containing protein</fullName>
    </recommendedName>
</protein>
<dbReference type="PROSITE" id="PS51286">
    <property type="entry name" value="RAP"/>
    <property type="match status" value="1"/>
</dbReference>
<evidence type="ECO:0000256" key="2">
    <source>
        <dbReference type="ARBA" id="ARBA00023128"/>
    </source>
</evidence>
<evidence type="ECO:0000256" key="1">
    <source>
        <dbReference type="ARBA" id="ARBA00004173"/>
    </source>
</evidence>
<name>A0A7J7E8Z7_DICBM</name>